<dbReference type="OrthoDB" id="10620252at2759"/>
<keyword evidence="1" id="KW-0732">Signal</keyword>
<sequence length="142" mass="15362">MGSNLHKLILALILLTTVLETTSQDCPYPCYPPPIGPGDNPTPITTPPVLTTPPASFSPPVFTAPPAGFSPPSPAYFFGGAPPPPNTMVTWWPYYSRNPPHQDQSSSPLLIGPTKTVVLALTRFFQKYELIDPQRSGKSMDV</sequence>
<proteinExistence type="predicted"/>
<keyword evidence="3" id="KW-1185">Reference proteome</keyword>
<dbReference type="PANTHER" id="PTHR37702:SF1">
    <property type="entry name" value="HYDROXYPROLINE-RICH GLYCOPROTEIN FAMILY PROTEIN"/>
    <property type="match status" value="1"/>
</dbReference>
<dbReference type="PANTHER" id="PTHR37702">
    <property type="entry name" value="PROLINE-RICH FAMILY PROTEIN"/>
    <property type="match status" value="1"/>
</dbReference>
<feature type="chain" id="PRO_5023033329" evidence="1">
    <location>
        <begin position="24"/>
        <end position="142"/>
    </location>
</feature>
<evidence type="ECO:0000256" key="1">
    <source>
        <dbReference type="SAM" id="SignalP"/>
    </source>
</evidence>
<evidence type="ECO:0000313" key="2">
    <source>
        <dbReference type="EMBL" id="GER44484.1"/>
    </source>
</evidence>
<comment type="caution">
    <text evidence="2">The sequence shown here is derived from an EMBL/GenBank/DDBJ whole genome shotgun (WGS) entry which is preliminary data.</text>
</comment>
<name>A0A5A7QHC2_STRAF</name>
<gene>
    <name evidence="2" type="ORF">STAS_21387</name>
</gene>
<evidence type="ECO:0000313" key="3">
    <source>
        <dbReference type="Proteomes" id="UP000325081"/>
    </source>
</evidence>
<organism evidence="2 3">
    <name type="scientific">Striga asiatica</name>
    <name type="common">Asiatic witchweed</name>
    <name type="synonym">Buchnera asiatica</name>
    <dbReference type="NCBI Taxonomy" id="4170"/>
    <lineage>
        <taxon>Eukaryota</taxon>
        <taxon>Viridiplantae</taxon>
        <taxon>Streptophyta</taxon>
        <taxon>Embryophyta</taxon>
        <taxon>Tracheophyta</taxon>
        <taxon>Spermatophyta</taxon>
        <taxon>Magnoliopsida</taxon>
        <taxon>eudicotyledons</taxon>
        <taxon>Gunneridae</taxon>
        <taxon>Pentapetalae</taxon>
        <taxon>asterids</taxon>
        <taxon>lamiids</taxon>
        <taxon>Lamiales</taxon>
        <taxon>Orobanchaceae</taxon>
        <taxon>Buchnereae</taxon>
        <taxon>Striga</taxon>
    </lineage>
</organism>
<protein>
    <submittedName>
        <fullName evidence="2">Hydroxyproline-rich glycoprotein family protein</fullName>
    </submittedName>
</protein>
<dbReference type="Proteomes" id="UP000325081">
    <property type="component" value="Unassembled WGS sequence"/>
</dbReference>
<accession>A0A5A7QHC2</accession>
<reference evidence="3" key="1">
    <citation type="journal article" date="2019" name="Curr. Biol.">
        <title>Genome Sequence of Striga asiatica Provides Insight into the Evolution of Plant Parasitism.</title>
        <authorList>
            <person name="Yoshida S."/>
            <person name="Kim S."/>
            <person name="Wafula E.K."/>
            <person name="Tanskanen J."/>
            <person name="Kim Y.M."/>
            <person name="Honaas L."/>
            <person name="Yang Z."/>
            <person name="Spallek T."/>
            <person name="Conn C.E."/>
            <person name="Ichihashi Y."/>
            <person name="Cheong K."/>
            <person name="Cui S."/>
            <person name="Der J.P."/>
            <person name="Gundlach H."/>
            <person name="Jiao Y."/>
            <person name="Hori C."/>
            <person name="Ishida J.K."/>
            <person name="Kasahara H."/>
            <person name="Kiba T."/>
            <person name="Kim M.S."/>
            <person name="Koo N."/>
            <person name="Laohavisit A."/>
            <person name="Lee Y.H."/>
            <person name="Lumba S."/>
            <person name="McCourt P."/>
            <person name="Mortimer J.C."/>
            <person name="Mutuku J.M."/>
            <person name="Nomura T."/>
            <person name="Sasaki-Sekimoto Y."/>
            <person name="Seto Y."/>
            <person name="Wang Y."/>
            <person name="Wakatake T."/>
            <person name="Sakakibara H."/>
            <person name="Demura T."/>
            <person name="Yamaguchi S."/>
            <person name="Yoneyama K."/>
            <person name="Manabe R.I."/>
            <person name="Nelson D.C."/>
            <person name="Schulman A.H."/>
            <person name="Timko M.P."/>
            <person name="dePamphilis C.W."/>
            <person name="Choi D."/>
            <person name="Shirasu K."/>
        </authorList>
    </citation>
    <scope>NUCLEOTIDE SEQUENCE [LARGE SCALE GENOMIC DNA]</scope>
    <source>
        <strain evidence="3">cv. UVA1</strain>
    </source>
</reference>
<feature type="signal peptide" evidence="1">
    <location>
        <begin position="1"/>
        <end position="23"/>
    </location>
</feature>
<dbReference type="AlphaFoldDB" id="A0A5A7QHC2"/>
<dbReference type="EMBL" id="BKCP01006959">
    <property type="protein sequence ID" value="GER44484.1"/>
    <property type="molecule type" value="Genomic_DNA"/>
</dbReference>